<evidence type="ECO:0000259" key="2">
    <source>
        <dbReference type="Pfam" id="PF11203"/>
    </source>
</evidence>
<feature type="transmembrane region" description="Helical" evidence="1">
    <location>
        <begin position="58"/>
        <end position="91"/>
    </location>
</feature>
<name>A0ABW5VXI6_9MICO</name>
<dbReference type="RefSeq" id="WP_377187848.1">
    <property type="nucleotide sequence ID" value="NZ_JBHUOG010000002.1"/>
</dbReference>
<proteinExistence type="predicted"/>
<keyword evidence="4" id="KW-1185">Reference proteome</keyword>
<organism evidence="3 4">
    <name type="scientific">Promicromonospora vindobonensis</name>
    <dbReference type="NCBI Taxonomy" id="195748"/>
    <lineage>
        <taxon>Bacteria</taxon>
        <taxon>Bacillati</taxon>
        <taxon>Actinomycetota</taxon>
        <taxon>Actinomycetes</taxon>
        <taxon>Micrococcales</taxon>
        <taxon>Promicromonosporaceae</taxon>
        <taxon>Promicromonospora</taxon>
    </lineage>
</organism>
<comment type="caution">
    <text evidence="3">The sequence shown here is derived from an EMBL/GenBank/DDBJ whole genome shotgun (WGS) entry which is preliminary data.</text>
</comment>
<gene>
    <name evidence="3" type="ORF">ACFS27_22645</name>
</gene>
<dbReference type="Proteomes" id="UP001597479">
    <property type="component" value="Unassembled WGS sequence"/>
</dbReference>
<keyword evidence="1" id="KW-1133">Transmembrane helix</keyword>
<keyword evidence="1" id="KW-0812">Transmembrane</keyword>
<keyword evidence="1" id="KW-0472">Membrane</keyword>
<dbReference type="Pfam" id="PF11203">
    <property type="entry name" value="EccE"/>
    <property type="match status" value="1"/>
</dbReference>
<dbReference type="InterPro" id="IPR049978">
    <property type="entry name" value="SCO6880-like"/>
</dbReference>
<evidence type="ECO:0000313" key="3">
    <source>
        <dbReference type="EMBL" id="MFD2796377.1"/>
    </source>
</evidence>
<evidence type="ECO:0000256" key="1">
    <source>
        <dbReference type="SAM" id="Phobius"/>
    </source>
</evidence>
<accession>A0ABW5VXI6</accession>
<dbReference type="InterPro" id="IPR050051">
    <property type="entry name" value="EccE_dom"/>
</dbReference>
<dbReference type="NCBIfam" id="NF042935">
    <property type="entry name" value="SCO6880_fam"/>
    <property type="match status" value="1"/>
</dbReference>
<sequence>MTAPATTPSDNQLTSVKFSRLSKRTLLLGLTAAQLTALAIGVLPLVGAIYLGGDAVVAVLPLAILCAGIALVPIGGQPIVAWLPIGLAWVWRSLTGQLEFRARIDRPRSAGTLALPGRAAALRLVVDTVTGAALVHDPHAATLTVTVPVTASSFTMLDSADQARRVAAWGRVLATTCRSGRIAALTVTERTLAGSGASLTEWWRANGADDGSLPARIYGELIDRAGPTAERHETTVSLTLDLRAAGRAIRTAGGGLRGAAAVLRQETQTLATALRAAELTPSAPLGPTGLAMRLRTAYDPTVAPYLERTPDLGREVSTAGPVAVTETWGALRSDAAWHCTLWISQWPQSAVYPGFLAPLLLTSGVQRTFAIRYEPVRADVAARDLRRKKTGHVTEAAQRAKAGQVEDVTQTAEYGDVVTQEADLAAGHGVLRATGLITVSATNVDELEHDVAAVEQAAIQAGCETRRLWGQQAAAFSASAVASL</sequence>
<feature type="transmembrane region" description="Helical" evidence="1">
    <location>
        <begin position="26"/>
        <end position="52"/>
    </location>
</feature>
<protein>
    <submittedName>
        <fullName evidence="3">SCO6880 family protein</fullName>
    </submittedName>
</protein>
<feature type="domain" description="Type VII secretion system protein EccE" evidence="2">
    <location>
        <begin position="229"/>
        <end position="343"/>
    </location>
</feature>
<dbReference type="EMBL" id="JBHUOG010000002">
    <property type="protein sequence ID" value="MFD2796377.1"/>
    <property type="molecule type" value="Genomic_DNA"/>
</dbReference>
<reference evidence="4" key="1">
    <citation type="journal article" date="2019" name="Int. J. Syst. Evol. Microbiol.">
        <title>The Global Catalogue of Microorganisms (GCM) 10K type strain sequencing project: providing services to taxonomists for standard genome sequencing and annotation.</title>
        <authorList>
            <consortium name="The Broad Institute Genomics Platform"/>
            <consortium name="The Broad Institute Genome Sequencing Center for Infectious Disease"/>
            <person name="Wu L."/>
            <person name="Ma J."/>
        </authorList>
    </citation>
    <scope>NUCLEOTIDE SEQUENCE [LARGE SCALE GENOMIC DNA]</scope>
    <source>
        <strain evidence="4">CCM 7044</strain>
    </source>
</reference>
<evidence type="ECO:0000313" key="4">
    <source>
        <dbReference type="Proteomes" id="UP001597479"/>
    </source>
</evidence>